<dbReference type="GeneID" id="105155304"/>
<reference evidence="3" key="1">
    <citation type="submission" date="2025-08" db="UniProtKB">
        <authorList>
            <consortium name="RefSeq"/>
        </authorList>
    </citation>
    <scope>IDENTIFICATION</scope>
</reference>
<dbReference type="PANTHER" id="PTHR31115">
    <property type="entry name" value="OS05G0107300 PROTEIN"/>
    <property type="match status" value="1"/>
</dbReference>
<dbReference type="RefSeq" id="XP_011069481.2">
    <property type="nucleotide sequence ID" value="XM_011071179.2"/>
</dbReference>
<dbReference type="Proteomes" id="UP000504604">
    <property type="component" value="Unplaced"/>
</dbReference>
<protein>
    <submittedName>
        <fullName evidence="3">Uncharacterized protein LOC105155304</fullName>
    </submittedName>
</protein>
<sequence>MIFFFIFSDQLKLAEGSQTSSYQNCTHDNAVQWKSDDYVPEELAAPDSLSFGRNRHMKNKIGLKNSSDGMEFVEQLQNSSVFGCSEAEKRYDIVTPLYQRVLSAVIVEDEVEESEETGFGRPRDFERSSAAQEVLQRDSGYMHSEVEVLVRLSRCDYVPQNMQTNNCGIPSFDGQYEQMGIEEKLILELQSIGLFVKAVVIVGFLVADFDH</sequence>
<feature type="chain" id="PRO_5027099641" evidence="1">
    <location>
        <begin position="17"/>
        <end position="211"/>
    </location>
</feature>
<dbReference type="PANTHER" id="PTHR31115:SF2">
    <property type="entry name" value="OS05G0107300 PROTEIN"/>
    <property type="match status" value="1"/>
</dbReference>
<evidence type="ECO:0000313" key="2">
    <source>
        <dbReference type="Proteomes" id="UP000504604"/>
    </source>
</evidence>
<keyword evidence="1" id="KW-0732">Signal</keyword>
<evidence type="ECO:0000256" key="1">
    <source>
        <dbReference type="SAM" id="SignalP"/>
    </source>
</evidence>
<feature type="non-terminal residue" evidence="3">
    <location>
        <position position="211"/>
    </location>
</feature>
<dbReference type="OrthoDB" id="1915143at2759"/>
<dbReference type="AlphaFoldDB" id="A0A6I9SIA7"/>
<accession>A0A6I9SIA7</accession>
<dbReference type="KEGG" id="sind:105155304"/>
<evidence type="ECO:0000313" key="3">
    <source>
        <dbReference type="RefSeq" id="XP_011069481.2"/>
    </source>
</evidence>
<name>A0A6I9SIA7_SESIN</name>
<dbReference type="InParanoid" id="A0A6I9SIA7"/>
<organism evidence="2 3">
    <name type="scientific">Sesamum indicum</name>
    <name type="common">Oriental sesame</name>
    <name type="synonym">Sesamum orientale</name>
    <dbReference type="NCBI Taxonomy" id="4182"/>
    <lineage>
        <taxon>Eukaryota</taxon>
        <taxon>Viridiplantae</taxon>
        <taxon>Streptophyta</taxon>
        <taxon>Embryophyta</taxon>
        <taxon>Tracheophyta</taxon>
        <taxon>Spermatophyta</taxon>
        <taxon>Magnoliopsida</taxon>
        <taxon>eudicotyledons</taxon>
        <taxon>Gunneridae</taxon>
        <taxon>Pentapetalae</taxon>
        <taxon>asterids</taxon>
        <taxon>lamiids</taxon>
        <taxon>Lamiales</taxon>
        <taxon>Pedaliaceae</taxon>
        <taxon>Sesamum</taxon>
    </lineage>
</organism>
<feature type="signal peptide" evidence="1">
    <location>
        <begin position="1"/>
        <end position="16"/>
    </location>
</feature>
<keyword evidence="2" id="KW-1185">Reference proteome</keyword>
<gene>
    <name evidence="3" type="primary">LOC105155304</name>
</gene>
<proteinExistence type="predicted"/>